<dbReference type="OMA" id="AWICEER"/>
<evidence type="ECO:0000313" key="8">
    <source>
        <dbReference type="Proteomes" id="UP000822369"/>
    </source>
</evidence>
<dbReference type="KEGG" id="nfu:107379255"/>
<dbReference type="SMART" id="SM00034">
    <property type="entry name" value="CLECT"/>
    <property type="match status" value="1"/>
</dbReference>
<comment type="subcellular location">
    <subcellularLocation>
        <location evidence="1">Cell membrane</location>
        <topology evidence="1">Single-pass type II membrane protein</topology>
    </subcellularLocation>
</comment>
<evidence type="ECO:0000259" key="6">
    <source>
        <dbReference type="PROSITE" id="PS50041"/>
    </source>
</evidence>
<sequence>MYEEMTRRHEPSQPVPDTTASAVPSPGTEGACRCNYQRLAVYLGALCVFLLLVLVVELTIMCCTIAYNPYFWRKYYIPNEDLRKNHNNLTETLESETRITNLTGENQQLETQNKNLSDQIMNMETTYGPGDVQGQFSIKVLCPKRNDDEIMCQFISCGWLSNPSTCYSYNAEEQRTWEEARDDCRRKGSDLAVIGDQREKNDVTRISVTVAGITGYWIGLRAVEGKWKWIDGTELTNQTWIQPPVNDDQCVISGKNQEWRSVRCEDKHAWICEERPFIE</sequence>
<dbReference type="Proteomes" id="UP000822369">
    <property type="component" value="Chromosome 3"/>
</dbReference>
<dbReference type="AlphaFoldDB" id="A0A9D2YVN4"/>
<reference evidence="7" key="1">
    <citation type="submission" date="2020-03" db="EMBL/GenBank/DDBJ databases">
        <title>Intra-Species Differences in Population Size shape Life History and Genome Evolution.</title>
        <authorList>
            <person name="Willemsen D."/>
            <person name="Cui R."/>
            <person name="Valenzano D.R."/>
        </authorList>
    </citation>
    <scope>NUCLEOTIDE SEQUENCE</scope>
    <source>
        <strain evidence="7">GRZ</strain>
        <tissue evidence="7">Whole</tissue>
    </source>
</reference>
<dbReference type="PROSITE" id="PS50041">
    <property type="entry name" value="C_TYPE_LECTIN_2"/>
    <property type="match status" value="1"/>
</dbReference>
<dbReference type="SUPFAM" id="SSF56436">
    <property type="entry name" value="C-type lectin-like"/>
    <property type="match status" value="1"/>
</dbReference>
<dbReference type="PROSITE" id="PS00615">
    <property type="entry name" value="C_TYPE_LECTIN_1"/>
    <property type="match status" value="1"/>
</dbReference>
<organism evidence="7 8">
    <name type="scientific">Nothobranchius furzeri</name>
    <name type="common">Turquoise killifish</name>
    <dbReference type="NCBI Taxonomy" id="105023"/>
    <lineage>
        <taxon>Eukaryota</taxon>
        <taxon>Metazoa</taxon>
        <taxon>Chordata</taxon>
        <taxon>Craniata</taxon>
        <taxon>Vertebrata</taxon>
        <taxon>Euteleostomi</taxon>
        <taxon>Actinopterygii</taxon>
        <taxon>Neopterygii</taxon>
        <taxon>Teleostei</taxon>
        <taxon>Neoteleostei</taxon>
        <taxon>Acanthomorphata</taxon>
        <taxon>Ovalentaria</taxon>
        <taxon>Atherinomorphae</taxon>
        <taxon>Cyprinodontiformes</taxon>
        <taxon>Nothobranchiidae</taxon>
        <taxon>Nothobranchius</taxon>
    </lineage>
</organism>
<keyword evidence="3" id="KW-0175">Coiled coil</keyword>
<keyword evidence="5" id="KW-1133">Transmembrane helix</keyword>
<dbReference type="InterPro" id="IPR018378">
    <property type="entry name" value="C-type_lectin_CS"/>
</dbReference>
<dbReference type="OrthoDB" id="6345871at2759"/>
<dbReference type="Pfam" id="PF00059">
    <property type="entry name" value="Lectin_C"/>
    <property type="match status" value="1"/>
</dbReference>
<feature type="coiled-coil region" evidence="3">
    <location>
        <begin position="79"/>
        <end position="126"/>
    </location>
</feature>
<feature type="transmembrane region" description="Helical" evidence="5">
    <location>
        <begin position="39"/>
        <end position="67"/>
    </location>
</feature>
<feature type="compositionally biased region" description="Basic and acidic residues" evidence="4">
    <location>
        <begin position="1"/>
        <end position="11"/>
    </location>
</feature>
<proteinExistence type="predicted"/>
<protein>
    <submittedName>
        <fullName evidence="7">Member A-like</fullName>
    </submittedName>
</protein>
<gene>
    <name evidence="7" type="ORF">G4P62_005523</name>
</gene>
<dbReference type="GO" id="GO:0005886">
    <property type="term" value="C:plasma membrane"/>
    <property type="evidence" value="ECO:0007669"/>
    <property type="project" value="UniProtKB-SubCell"/>
</dbReference>
<dbReference type="InterPro" id="IPR016187">
    <property type="entry name" value="CTDL_fold"/>
</dbReference>
<dbReference type="InterPro" id="IPR001304">
    <property type="entry name" value="C-type_lectin-like"/>
</dbReference>
<evidence type="ECO:0000256" key="2">
    <source>
        <dbReference type="ARBA" id="ARBA00023157"/>
    </source>
</evidence>
<feature type="region of interest" description="Disordered" evidence="4">
    <location>
        <begin position="1"/>
        <end position="26"/>
    </location>
</feature>
<evidence type="ECO:0000256" key="1">
    <source>
        <dbReference type="ARBA" id="ARBA00004401"/>
    </source>
</evidence>
<dbReference type="CDD" id="cd00037">
    <property type="entry name" value="CLECT"/>
    <property type="match status" value="1"/>
</dbReference>
<keyword evidence="5" id="KW-0472">Membrane</keyword>
<name>A0A9D2YVN4_NOTFU</name>
<dbReference type="PANTHER" id="PTHR45710">
    <property type="entry name" value="C-TYPE LECTIN DOMAIN-CONTAINING PROTEIN 180"/>
    <property type="match status" value="1"/>
</dbReference>
<comment type="caution">
    <text evidence="7">The sequence shown here is derived from an EMBL/GenBank/DDBJ whole genome shotgun (WGS) entry which is preliminary data.</text>
</comment>
<evidence type="ECO:0000313" key="7">
    <source>
        <dbReference type="EMBL" id="KAF7226713.1"/>
    </source>
</evidence>
<dbReference type="PANTHER" id="PTHR45710:SF26">
    <property type="entry name" value="RH26557P"/>
    <property type="match status" value="1"/>
</dbReference>
<dbReference type="Gene3D" id="3.10.100.10">
    <property type="entry name" value="Mannose-Binding Protein A, subunit A"/>
    <property type="match status" value="1"/>
</dbReference>
<evidence type="ECO:0000256" key="3">
    <source>
        <dbReference type="SAM" id="Coils"/>
    </source>
</evidence>
<keyword evidence="5" id="KW-0812">Transmembrane</keyword>
<accession>A0A9D2YVN4</accession>
<feature type="domain" description="C-type lectin" evidence="6">
    <location>
        <begin position="162"/>
        <end position="273"/>
    </location>
</feature>
<dbReference type="EMBL" id="JAAVVJ010000003">
    <property type="protein sequence ID" value="KAF7226713.1"/>
    <property type="molecule type" value="Genomic_DNA"/>
</dbReference>
<evidence type="ECO:0000256" key="4">
    <source>
        <dbReference type="SAM" id="MobiDB-lite"/>
    </source>
</evidence>
<dbReference type="InterPro" id="IPR050828">
    <property type="entry name" value="C-type_lectin/matrix_domain"/>
</dbReference>
<dbReference type="InterPro" id="IPR016186">
    <property type="entry name" value="C-type_lectin-like/link_sf"/>
</dbReference>
<keyword evidence="2" id="KW-1015">Disulfide bond</keyword>
<evidence type="ECO:0000256" key="5">
    <source>
        <dbReference type="SAM" id="Phobius"/>
    </source>
</evidence>